<comment type="caution">
    <text evidence="6">The sequence shown here is derived from an EMBL/GenBank/DDBJ whole genome shotgun (WGS) entry which is preliminary data.</text>
</comment>
<keyword evidence="1" id="KW-0805">Transcription regulation</keyword>
<sequence length="206" mass="23079">MSHDTREKIIQSASELIYASSYSDVGVQAICNHAGVKKGSFYHFFASKRELALAMIDAQNEQAKNAILDPSFASDIPPLQRFTHLLEMMYQLQTQSKSECDHVLGCPIGNLAAEMSTRDEILRQKLDSTFAKMKQRFKNTLQQAVDAGDISDIDLDNSADALLAYFEGIILLAKTRNDPDIIRKLVPNIKGLLLAKERARNNFPQF</sequence>
<proteinExistence type="predicted"/>
<evidence type="ECO:0000259" key="5">
    <source>
        <dbReference type="PROSITE" id="PS50977"/>
    </source>
</evidence>
<dbReference type="InterPro" id="IPR001647">
    <property type="entry name" value="HTH_TetR"/>
</dbReference>
<name>A0A7V2SZ16_LEUMU</name>
<keyword evidence="2 4" id="KW-0238">DNA-binding</keyword>
<accession>A0A7V2SZ16</accession>
<dbReference type="EMBL" id="DRMS01000188">
    <property type="protein sequence ID" value="HFC92112.1"/>
    <property type="molecule type" value="Genomic_DNA"/>
</dbReference>
<dbReference type="InterPro" id="IPR036271">
    <property type="entry name" value="Tet_transcr_reg_TetR-rel_C_sf"/>
</dbReference>
<organism evidence="6">
    <name type="scientific">Leucothrix mucor</name>
    <dbReference type="NCBI Taxonomy" id="45248"/>
    <lineage>
        <taxon>Bacteria</taxon>
        <taxon>Pseudomonadati</taxon>
        <taxon>Pseudomonadota</taxon>
        <taxon>Gammaproteobacteria</taxon>
        <taxon>Thiotrichales</taxon>
        <taxon>Thiotrichaceae</taxon>
        <taxon>Leucothrix</taxon>
    </lineage>
</organism>
<dbReference type="Pfam" id="PF00440">
    <property type="entry name" value="TetR_N"/>
    <property type="match status" value="1"/>
</dbReference>
<gene>
    <name evidence="6" type="ORF">ENJ51_04795</name>
</gene>
<keyword evidence="3" id="KW-0804">Transcription</keyword>
<evidence type="ECO:0000256" key="1">
    <source>
        <dbReference type="ARBA" id="ARBA00023015"/>
    </source>
</evidence>
<evidence type="ECO:0000256" key="3">
    <source>
        <dbReference type="ARBA" id="ARBA00023163"/>
    </source>
</evidence>
<reference evidence="6" key="1">
    <citation type="journal article" date="2020" name="mSystems">
        <title>Genome- and Community-Level Interaction Insights into Carbon Utilization and Element Cycling Functions of Hydrothermarchaeota in Hydrothermal Sediment.</title>
        <authorList>
            <person name="Zhou Z."/>
            <person name="Liu Y."/>
            <person name="Xu W."/>
            <person name="Pan J."/>
            <person name="Luo Z.H."/>
            <person name="Li M."/>
        </authorList>
    </citation>
    <scope>NUCLEOTIDE SEQUENCE [LARGE SCALE GENOMIC DNA]</scope>
    <source>
        <strain evidence="6">HyVt-493</strain>
    </source>
</reference>
<dbReference type="InterPro" id="IPR009057">
    <property type="entry name" value="Homeodomain-like_sf"/>
</dbReference>
<feature type="domain" description="HTH tetR-type" evidence="5">
    <location>
        <begin position="3"/>
        <end position="63"/>
    </location>
</feature>
<dbReference type="PANTHER" id="PTHR47506">
    <property type="entry name" value="TRANSCRIPTIONAL REGULATORY PROTEIN"/>
    <property type="match status" value="1"/>
</dbReference>
<dbReference type="InterPro" id="IPR011075">
    <property type="entry name" value="TetR_C"/>
</dbReference>
<dbReference type="AlphaFoldDB" id="A0A7V2SZ16"/>
<evidence type="ECO:0000313" key="6">
    <source>
        <dbReference type="EMBL" id="HFC92112.1"/>
    </source>
</evidence>
<dbReference type="GO" id="GO:0003677">
    <property type="term" value="F:DNA binding"/>
    <property type="evidence" value="ECO:0007669"/>
    <property type="project" value="UniProtKB-UniRule"/>
</dbReference>
<feature type="DNA-binding region" description="H-T-H motif" evidence="4">
    <location>
        <begin position="26"/>
        <end position="45"/>
    </location>
</feature>
<dbReference type="SUPFAM" id="SSF48498">
    <property type="entry name" value="Tetracyclin repressor-like, C-terminal domain"/>
    <property type="match status" value="1"/>
</dbReference>
<evidence type="ECO:0000256" key="2">
    <source>
        <dbReference type="ARBA" id="ARBA00023125"/>
    </source>
</evidence>
<dbReference type="Gene3D" id="1.10.357.10">
    <property type="entry name" value="Tetracycline Repressor, domain 2"/>
    <property type="match status" value="1"/>
</dbReference>
<dbReference type="SUPFAM" id="SSF46689">
    <property type="entry name" value="Homeodomain-like"/>
    <property type="match status" value="1"/>
</dbReference>
<dbReference type="Proteomes" id="UP000885750">
    <property type="component" value="Unassembled WGS sequence"/>
</dbReference>
<dbReference type="PANTHER" id="PTHR47506:SF6">
    <property type="entry name" value="HTH-TYPE TRANSCRIPTIONAL REPRESSOR NEMR"/>
    <property type="match status" value="1"/>
</dbReference>
<protein>
    <submittedName>
        <fullName evidence="6">TetR/AcrR family transcriptional regulator</fullName>
    </submittedName>
</protein>
<dbReference type="PRINTS" id="PR00455">
    <property type="entry name" value="HTHTETR"/>
</dbReference>
<dbReference type="Pfam" id="PF16925">
    <property type="entry name" value="TetR_C_13"/>
    <property type="match status" value="1"/>
</dbReference>
<evidence type="ECO:0000256" key="4">
    <source>
        <dbReference type="PROSITE-ProRule" id="PRU00335"/>
    </source>
</evidence>
<dbReference type="PROSITE" id="PS50977">
    <property type="entry name" value="HTH_TETR_2"/>
    <property type="match status" value="1"/>
</dbReference>